<evidence type="ECO:0000259" key="1">
    <source>
        <dbReference type="Pfam" id="PF12680"/>
    </source>
</evidence>
<proteinExistence type="predicted"/>
<dbReference type="SUPFAM" id="SSF54427">
    <property type="entry name" value="NTF2-like"/>
    <property type="match status" value="1"/>
</dbReference>
<evidence type="ECO:0000313" key="2">
    <source>
        <dbReference type="EMBL" id="KIZ16593.1"/>
    </source>
</evidence>
<keyword evidence="3" id="KW-1185">Reference proteome</keyword>
<dbReference type="Pfam" id="PF12680">
    <property type="entry name" value="SnoaL_2"/>
    <property type="match status" value="1"/>
</dbReference>
<dbReference type="InterPro" id="IPR032710">
    <property type="entry name" value="NTF2-like_dom_sf"/>
</dbReference>
<feature type="domain" description="SnoaL-like" evidence="1">
    <location>
        <begin position="10"/>
        <end position="122"/>
    </location>
</feature>
<sequence length="140" mass="15586">MTRTTRETATGWFSALTSGDADRALGYLADDIEWVNYTPVPGYNDRMPWIGTYHGPAAVLDSLKVFLDMVDVGTEKLVDLIVEGDQAIGILHEKSVVKETGQAFEIEFIQHLTVRDGKIVRWKSYTDPSQILRAIDGRAA</sequence>
<dbReference type="RefSeq" id="WP_030068510.1">
    <property type="nucleotide sequence ID" value="NZ_JRKI01000027.1"/>
</dbReference>
<protein>
    <recommendedName>
        <fullName evidence="1">SnoaL-like domain-containing protein</fullName>
    </recommendedName>
</protein>
<dbReference type="PANTHER" id="PTHR41252:SF1">
    <property type="entry name" value="BLR2505 PROTEIN"/>
    <property type="match status" value="1"/>
</dbReference>
<dbReference type="Gene3D" id="3.10.450.50">
    <property type="match status" value="1"/>
</dbReference>
<dbReference type="PANTHER" id="PTHR41252">
    <property type="entry name" value="BLR2505 PROTEIN"/>
    <property type="match status" value="1"/>
</dbReference>
<reference evidence="2 3" key="1">
    <citation type="submission" date="2014-09" db="EMBL/GenBank/DDBJ databases">
        <title>Draft genome sequence of Streptomyces natalensis ATCC 27448, producer of the antifungal pimaricin.</title>
        <authorList>
            <person name="Mendes M.V."/>
            <person name="Beites T."/>
            <person name="Pires S."/>
            <person name="Santos C.L."/>
            <person name="Moradas-Ferreira P."/>
        </authorList>
    </citation>
    <scope>NUCLEOTIDE SEQUENCE [LARGE SCALE GENOMIC DNA]</scope>
    <source>
        <strain evidence="2 3">ATCC 27448</strain>
    </source>
</reference>
<gene>
    <name evidence="2" type="ORF">SNA_20085</name>
</gene>
<organism evidence="2 3">
    <name type="scientific">Streptomyces natalensis ATCC 27448</name>
    <dbReference type="NCBI Taxonomy" id="1240678"/>
    <lineage>
        <taxon>Bacteria</taxon>
        <taxon>Bacillati</taxon>
        <taxon>Actinomycetota</taxon>
        <taxon>Actinomycetes</taxon>
        <taxon>Kitasatosporales</taxon>
        <taxon>Streptomycetaceae</taxon>
        <taxon>Streptomyces</taxon>
    </lineage>
</organism>
<evidence type="ECO:0000313" key="3">
    <source>
        <dbReference type="Proteomes" id="UP000032458"/>
    </source>
</evidence>
<comment type="caution">
    <text evidence="2">The sequence shown here is derived from an EMBL/GenBank/DDBJ whole genome shotgun (WGS) entry which is preliminary data.</text>
</comment>
<dbReference type="EMBL" id="JRKI01000027">
    <property type="protein sequence ID" value="KIZ16593.1"/>
    <property type="molecule type" value="Genomic_DNA"/>
</dbReference>
<dbReference type="Proteomes" id="UP000032458">
    <property type="component" value="Unassembled WGS sequence"/>
</dbReference>
<dbReference type="InterPro" id="IPR037401">
    <property type="entry name" value="SnoaL-like"/>
</dbReference>
<name>A0A0D7CK61_9ACTN</name>
<dbReference type="AlphaFoldDB" id="A0A0D7CK61"/>
<dbReference type="PATRIC" id="fig|1240678.4.peg.4236"/>
<accession>A0A0D7CK61</accession>